<gene>
    <name evidence="1" type="ORF">A0H76_1513</name>
</gene>
<evidence type="ECO:0000313" key="1">
    <source>
        <dbReference type="EMBL" id="ORD99037.1"/>
    </source>
</evidence>
<evidence type="ECO:0000313" key="2">
    <source>
        <dbReference type="Proteomes" id="UP000192501"/>
    </source>
</evidence>
<reference evidence="1 2" key="1">
    <citation type="journal article" date="2017" name="Environ. Microbiol.">
        <title>Decay of the glycolytic pathway and adaptation to intranuclear parasitism within Enterocytozoonidae microsporidia.</title>
        <authorList>
            <person name="Wiredu Boakye D."/>
            <person name="Jaroenlak P."/>
            <person name="Prachumwat A."/>
            <person name="Williams T.A."/>
            <person name="Bateman K.S."/>
            <person name="Itsathitphaisarn O."/>
            <person name="Sritunyalucksana K."/>
            <person name="Paszkiewicz K.H."/>
            <person name="Moore K.A."/>
            <person name="Stentiford G.D."/>
            <person name="Williams B.A."/>
        </authorList>
    </citation>
    <scope>NUCLEOTIDE SEQUENCE [LARGE SCALE GENOMIC DNA]</scope>
    <source>
        <strain evidence="2">canceri</strain>
    </source>
</reference>
<comment type="caution">
    <text evidence="1">The sequence shown here is derived from an EMBL/GenBank/DDBJ whole genome shotgun (WGS) entry which is preliminary data.</text>
</comment>
<organism evidence="1 2">
    <name type="scientific">Hepatospora eriocheir</name>
    <dbReference type="NCBI Taxonomy" id="1081669"/>
    <lineage>
        <taxon>Eukaryota</taxon>
        <taxon>Fungi</taxon>
        <taxon>Fungi incertae sedis</taxon>
        <taxon>Microsporidia</taxon>
        <taxon>Hepatosporidae</taxon>
        <taxon>Hepatospora</taxon>
    </lineage>
</organism>
<dbReference type="VEuPathDB" id="MicrosporidiaDB:A0H76_1513"/>
<dbReference type="Proteomes" id="UP000192501">
    <property type="component" value="Unassembled WGS sequence"/>
</dbReference>
<dbReference type="EMBL" id="LTAI01000322">
    <property type="protein sequence ID" value="ORD99037.1"/>
    <property type="molecule type" value="Genomic_DNA"/>
</dbReference>
<dbReference type="AlphaFoldDB" id="A0A1X0QH03"/>
<name>A0A1X0QH03_9MICR</name>
<accession>A0A1X0QH03</accession>
<protein>
    <submittedName>
        <fullName evidence="1">Uncharacterized protein</fullName>
    </submittedName>
</protein>
<sequence length="59" mass="6861">MKKLYHLLKKTSFSQTYFGILNHSSITNFSNSLLFFCLFKCTFLFKIVQKCSIGLISDD</sequence>
<proteinExistence type="predicted"/>